<accession>A0A6B0V3X1</accession>
<protein>
    <submittedName>
        <fullName evidence="2">Uncharacterized protein</fullName>
    </submittedName>
</protein>
<organism evidence="2">
    <name type="scientific">Ixodes ricinus</name>
    <name type="common">Common tick</name>
    <name type="synonym">Acarus ricinus</name>
    <dbReference type="NCBI Taxonomy" id="34613"/>
    <lineage>
        <taxon>Eukaryota</taxon>
        <taxon>Metazoa</taxon>
        <taxon>Ecdysozoa</taxon>
        <taxon>Arthropoda</taxon>
        <taxon>Chelicerata</taxon>
        <taxon>Arachnida</taxon>
        <taxon>Acari</taxon>
        <taxon>Parasitiformes</taxon>
        <taxon>Ixodida</taxon>
        <taxon>Ixodoidea</taxon>
        <taxon>Ixodidae</taxon>
        <taxon>Ixodinae</taxon>
        <taxon>Ixodes</taxon>
    </lineage>
</organism>
<feature type="region of interest" description="Disordered" evidence="1">
    <location>
        <begin position="89"/>
        <end position="112"/>
    </location>
</feature>
<reference evidence="2" key="1">
    <citation type="submission" date="2019-12" db="EMBL/GenBank/DDBJ databases">
        <title>An insight into the sialome of adult female Ixodes ricinus ticks feeding for 6 days.</title>
        <authorList>
            <person name="Perner J."/>
            <person name="Ribeiro J.M.C."/>
        </authorList>
    </citation>
    <scope>NUCLEOTIDE SEQUENCE</scope>
    <source>
        <strain evidence="2">Semi-engorged</strain>
        <tissue evidence="2">Salivary glands</tissue>
    </source>
</reference>
<dbReference type="EMBL" id="GIFC01014422">
    <property type="protein sequence ID" value="MXU96505.1"/>
    <property type="molecule type" value="Transcribed_RNA"/>
</dbReference>
<dbReference type="AlphaFoldDB" id="A0A6B0V3X1"/>
<sequence>MLVSRLASLSCSSAWVLRRAAPEALDDVRNTDRATSWYCRVRGLCIFWAMLRLSSLGQSSRILSCSSCACISCTVMNSSSAPPLWLRAEEEPPRSASAPGRSSSESESLPRPPLPPVRFLDLTALVLVSRPWVPPPDLPPVAFLRRSSFFSCLSSAAVGMATGGVDCRWEAPGSADTASMNTTPFCESSSALAVMSGSKERMQVSTNASLTTIVSSSC</sequence>
<feature type="compositionally biased region" description="Low complexity" evidence="1">
    <location>
        <begin position="94"/>
        <end position="109"/>
    </location>
</feature>
<evidence type="ECO:0000256" key="1">
    <source>
        <dbReference type="SAM" id="MobiDB-lite"/>
    </source>
</evidence>
<name>A0A6B0V3X1_IXORI</name>
<evidence type="ECO:0000313" key="2">
    <source>
        <dbReference type="EMBL" id="MXU96505.1"/>
    </source>
</evidence>
<proteinExistence type="predicted"/>